<dbReference type="Gene3D" id="1.20.1080.10">
    <property type="entry name" value="Glycerol uptake facilitator protein"/>
    <property type="match status" value="1"/>
</dbReference>
<dbReference type="InterPro" id="IPR023271">
    <property type="entry name" value="Aquaporin-like"/>
</dbReference>
<sequence>MEQTSLQQIEELAIKKEQTYNDHYMHYLARSILATMFLGLGVIVAFRTGGFFYETGSSLSYIVAAITFGVGIILIKYGNADLFTGNTFYFPFAALRGKMSWTSVGKLLFTTYIGNFIGAIFFACFLWATGLFSDSSVNSFLLSVASHKTETPISELFFRAILCNWLVCLAFFIPMSLKNEMAKIFIMMLLVFSFFVSGYEHSIANMCMFAISFMLNSPDITIQGVVHNLIPVTIGNFIGGAVFMGFFYHYLNPVSKKEKKQQSKAA</sequence>
<comment type="caution">
    <text evidence="7">The sequence shown here is derived from an EMBL/GenBank/DDBJ whole genome shotgun (WGS) entry which is preliminary data.</text>
</comment>
<evidence type="ECO:0000256" key="5">
    <source>
        <dbReference type="ARBA" id="ARBA00049660"/>
    </source>
</evidence>
<keyword evidence="3 6" id="KW-1133">Transmembrane helix</keyword>
<dbReference type="InterPro" id="IPR000292">
    <property type="entry name" value="For/NO2_transpt"/>
</dbReference>
<reference evidence="7 8" key="1">
    <citation type="submission" date="2023-07" db="EMBL/GenBank/DDBJ databases">
        <title>Genomic Encyclopedia of Type Strains, Phase IV (KMG-IV): sequencing the most valuable type-strain genomes for metagenomic binning, comparative biology and taxonomic classification.</title>
        <authorList>
            <person name="Goeker M."/>
        </authorList>
    </citation>
    <scope>NUCLEOTIDE SEQUENCE [LARGE SCALE GENOMIC DNA]</scope>
    <source>
        <strain evidence="7 8">DSM 19154</strain>
    </source>
</reference>
<comment type="subcellular location">
    <subcellularLocation>
        <location evidence="1">Membrane</location>
        <topology evidence="1">Multi-pass membrane protein</topology>
    </subcellularLocation>
</comment>
<evidence type="ECO:0000256" key="3">
    <source>
        <dbReference type="ARBA" id="ARBA00022989"/>
    </source>
</evidence>
<feature type="transmembrane region" description="Helical" evidence="6">
    <location>
        <begin position="107"/>
        <end position="128"/>
    </location>
</feature>
<feature type="transmembrane region" description="Helical" evidence="6">
    <location>
        <begin position="58"/>
        <end position="75"/>
    </location>
</feature>
<dbReference type="Pfam" id="PF01226">
    <property type="entry name" value="Form_Nir_trans"/>
    <property type="match status" value="1"/>
</dbReference>
<gene>
    <name evidence="7" type="ORF">J2S05_002484</name>
</gene>
<evidence type="ECO:0000256" key="2">
    <source>
        <dbReference type="ARBA" id="ARBA00022692"/>
    </source>
</evidence>
<dbReference type="RefSeq" id="WP_306983166.1">
    <property type="nucleotide sequence ID" value="NZ_JAUSUA010000003.1"/>
</dbReference>
<name>A0ABT9YIJ6_9BACI</name>
<dbReference type="PANTHER" id="PTHR30520:SF8">
    <property type="entry name" value="NITRITE TRANSPORTER NIRC"/>
    <property type="match status" value="1"/>
</dbReference>
<dbReference type="PANTHER" id="PTHR30520">
    <property type="entry name" value="FORMATE TRANSPORTER-RELATED"/>
    <property type="match status" value="1"/>
</dbReference>
<dbReference type="NCBIfam" id="TIGR00790">
    <property type="entry name" value="fnt"/>
    <property type="match status" value="1"/>
</dbReference>
<dbReference type="InterPro" id="IPR024002">
    <property type="entry name" value="For/NO2_transpt_CS"/>
</dbReference>
<evidence type="ECO:0000313" key="8">
    <source>
        <dbReference type="Proteomes" id="UP001225034"/>
    </source>
</evidence>
<dbReference type="PROSITE" id="PS01006">
    <property type="entry name" value="FORMATE_NITRITE_TP_2"/>
    <property type="match status" value="1"/>
</dbReference>
<evidence type="ECO:0000256" key="4">
    <source>
        <dbReference type="ARBA" id="ARBA00023136"/>
    </source>
</evidence>
<keyword evidence="8" id="KW-1185">Reference proteome</keyword>
<comment type="similarity">
    <text evidence="5">Belongs to the FNT transporter (TC 1.A.16) family.</text>
</comment>
<feature type="transmembrane region" description="Helical" evidence="6">
    <location>
        <begin position="156"/>
        <end position="177"/>
    </location>
</feature>
<evidence type="ECO:0000256" key="1">
    <source>
        <dbReference type="ARBA" id="ARBA00004141"/>
    </source>
</evidence>
<proteinExistence type="inferred from homology"/>
<dbReference type="EMBL" id="JAUSUA010000003">
    <property type="protein sequence ID" value="MDQ0207683.1"/>
    <property type="molecule type" value="Genomic_DNA"/>
</dbReference>
<keyword evidence="2 6" id="KW-0812">Transmembrane</keyword>
<organism evidence="7 8">
    <name type="scientific">Alkalicoccobacillus murimartini</name>
    <dbReference type="NCBI Taxonomy" id="171685"/>
    <lineage>
        <taxon>Bacteria</taxon>
        <taxon>Bacillati</taxon>
        <taxon>Bacillota</taxon>
        <taxon>Bacilli</taxon>
        <taxon>Bacillales</taxon>
        <taxon>Bacillaceae</taxon>
        <taxon>Alkalicoccobacillus</taxon>
    </lineage>
</organism>
<feature type="transmembrane region" description="Helical" evidence="6">
    <location>
        <begin position="225"/>
        <end position="251"/>
    </location>
</feature>
<feature type="transmembrane region" description="Helical" evidence="6">
    <location>
        <begin position="184"/>
        <end position="213"/>
    </location>
</feature>
<protein>
    <submittedName>
        <fullName evidence="7">Nitrite transporter NirC</fullName>
    </submittedName>
</protein>
<keyword evidence="4 6" id="KW-0472">Membrane</keyword>
<evidence type="ECO:0000313" key="7">
    <source>
        <dbReference type="EMBL" id="MDQ0207683.1"/>
    </source>
</evidence>
<evidence type="ECO:0000256" key="6">
    <source>
        <dbReference type="SAM" id="Phobius"/>
    </source>
</evidence>
<feature type="transmembrane region" description="Helical" evidence="6">
    <location>
        <begin position="27"/>
        <end position="46"/>
    </location>
</feature>
<accession>A0ABT9YIJ6</accession>
<dbReference type="Proteomes" id="UP001225034">
    <property type="component" value="Unassembled WGS sequence"/>
</dbReference>